<dbReference type="EMBL" id="VKME01000007">
    <property type="protein sequence ID" value="MBE0127779.1"/>
    <property type="molecule type" value="Genomic_DNA"/>
</dbReference>
<gene>
    <name evidence="1" type="ORF">FOT72_07010</name>
</gene>
<dbReference type="AlphaFoldDB" id="A0A8I0MJ05"/>
<proteinExistence type="predicted"/>
<accession>A0A8I0MJ05</accession>
<evidence type="ECO:0000313" key="2">
    <source>
        <dbReference type="Proteomes" id="UP000656723"/>
    </source>
</evidence>
<dbReference type="RefSeq" id="WP_192478079.1">
    <property type="nucleotide sequence ID" value="NZ_VKME01000007.1"/>
</dbReference>
<name>A0A8I0MJ05_CITAM</name>
<comment type="caution">
    <text evidence="1">The sequence shown here is derived from an EMBL/GenBank/DDBJ whole genome shotgun (WGS) entry which is preliminary data.</text>
</comment>
<reference evidence="1" key="1">
    <citation type="submission" date="2019-07" db="EMBL/GenBank/DDBJ databases">
        <title>KPC-2 carbapenem resistent Enterobacterales isolates from Germany.</title>
        <authorList>
            <person name="Yao Y."/>
            <person name="Falgenhauer L."/>
            <person name="Imirzalioglu C."/>
            <person name="Chakraborty T."/>
        </authorList>
    </citation>
    <scope>NUCLEOTIDE SEQUENCE</scope>
    <source>
        <strain evidence="1">CA13304</strain>
    </source>
</reference>
<organism evidence="1 2">
    <name type="scientific">Citrobacter amalonaticus</name>
    <dbReference type="NCBI Taxonomy" id="35703"/>
    <lineage>
        <taxon>Bacteria</taxon>
        <taxon>Pseudomonadati</taxon>
        <taxon>Pseudomonadota</taxon>
        <taxon>Gammaproteobacteria</taxon>
        <taxon>Enterobacterales</taxon>
        <taxon>Enterobacteriaceae</taxon>
        <taxon>Citrobacter</taxon>
    </lineage>
</organism>
<evidence type="ECO:0000313" key="1">
    <source>
        <dbReference type="EMBL" id="MBE0127779.1"/>
    </source>
</evidence>
<sequence length="95" mass="10800">MDIKTLLEQIRDKREKLDAATRIIAICDGDFYRGGILAEPTHGNERYLSISKEFIREMAFNQKQIFEAELAILEDAKETAERVVSGLLPDDRTSA</sequence>
<dbReference type="Proteomes" id="UP000656723">
    <property type="component" value="Unassembled WGS sequence"/>
</dbReference>
<protein>
    <submittedName>
        <fullName evidence="1">Uncharacterized protein</fullName>
    </submittedName>
</protein>